<evidence type="ECO:0000313" key="2">
    <source>
        <dbReference type="EMBL" id="GBN75323.1"/>
    </source>
</evidence>
<evidence type="ECO:0000259" key="1">
    <source>
        <dbReference type="Pfam" id="PF03184"/>
    </source>
</evidence>
<dbReference type="Proteomes" id="UP000499080">
    <property type="component" value="Unassembled WGS sequence"/>
</dbReference>
<dbReference type="EMBL" id="BGPR01017171">
    <property type="protein sequence ID" value="GBN75323.1"/>
    <property type="molecule type" value="Genomic_DNA"/>
</dbReference>
<dbReference type="Pfam" id="PF03184">
    <property type="entry name" value="DDE_1"/>
    <property type="match status" value="1"/>
</dbReference>
<organism evidence="2 3">
    <name type="scientific">Araneus ventricosus</name>
    <name type="common">Orbweaver spider</name>
    <name type="synonym">Epeira ventricosa</name>
    <dbReference type="NCBI Taxonomy" id="182803"/>
    <lineage>
        <taxon>Eukaryota</taxon>
        <taxon>Metazoa</taxon>
        <taxon>Ecdysozoa</taxon>
        <taxon>Arthropoda</taxon>
        <taxon>Chelicerata</taxon>
        <taxon>Arachnida</taxon>
        <taxon>Araneae</taxon>
        <taxon>Araneomorphae</taxon>
        <taxon>Entelegynae</taxon>
        <taxon>Araneoidea</taxon>
        <taxon>Araneidae</taxon>
        <taxon>Araneus</taxon>
    </lineage>
</organism>
<name>A0A4Y2RHY2_ARAVE</name>
<evidence type="ECO:0000313" key="3">
    <source>
        <dbReference type="Proteomes" id="UP000499080"/>
    </source>
</evidence>
<dbReference type="AlphaFoldDB" id="A0A4Y2RHY2"/>
<sequence>MLLCNFLSPSGSQRGFAQNEWNVVDIPFQTGGEKDPTGVKNSKERITILGCGNAAGSNKTKLFVIGKSVKPRTFKNVKVFPVIYRSNERAWMTQQLMNEWFKKHFVPEAHWHLSGNGFPADTKILLIWIIALFTFLWRFQ</sequence>
<gene>
    <name evidence="2" type="primary">JRK_92</name>
    <name evidence="2" type="ORF">AVEN_242734_1</name>
</gene>
<protein>
    <submittedName>
        <fullName evidence="2">Jerky</fullName>
    </submittedName>
</protein>
<accession>A0A4Y2RHY2</accession>
<dbReference type="GO" id="GO:0005634">
    <property type="term" value="C:nucleus"/>
    <property type="evidence" value="ECO:0007669"/>
    <property type="project" value="TreeGrafter"/>
</dbReference>
<reference evidence="2 3" key="1">
    <citation type="journal article" date="2019" name="Sci. Rep.">
        <title>Orb-weaving spider Araneus ventricosus genome elucidates the spidroin gene catalogue.</title>
        <authorList>
            <person name="Kono N."/>
            <person name="Nakamura H."/>
            <person name="Ohtoshi R."/>
            <person name="Moran D.A.P."/>
            <person name="Shinohara A."/>
            <person name="Yoshida Y."/>
            <person name="Fujiwara M."/>
            <person name="Mori M."/>
            <person name="Tomita M."/>
            <person name="Arakawa K."/>
        </authorList>
    </citation>
    <scope>NUCLEOTIDE SEQUENCE [LARGE SCALE GENOMIC DNA]</scope>
</reference>
<proteinExistence type="predicted"/>
<dbReference type="PANTHER" id="PTHR19303:SF16">
    <property type="entry name" value="JERKY PROTEIN HOMOLOG-LIKE"/>
    <property type="match status" value="1"/>
</dbReference>
<dbReference type="InterPro" id="IPR050863">
    <property type="entry name" value="CenT-Element_Derived"/>
</dbReference>
<comment type="caution">
    <text evidence="2">The sequence shown here is derived from an EMBL/GenBank/DDBJ whole genome shotgun (WGS) entry which is preliminary data.</text>
</comment>
<dbReference type="OrthoDB" id="5919228at2759"/>
<dbReference type="PANTHER" id="PTHR19303">
    <property type="entry name" value="TRANSPOSON"/>
    <property type="match status" value="1"/>
</dbReference>
<dbReference type="GO" id="GO:0003677">
    <property type="term" value="F:DNA binding"/>
    <property type="evidence" value="ECO:0007669"/>
    <property type="project" value="TreeGrafter"/>
</dbReference>
<keyword evidence="3" id="KW-1185">Reference proteome</keyword>
<dbReference type="InterPro" id="IPR004875">
    <property type="entry name" value="DDE_SF_endonuclease_dom"/>
</dbReference>
<feature type="domain" description="DDE-1" evidence="1">
    <location>
        <begin position="43"/>
        <end position="126"/>
    </location>
</feature>